<feature type="transmembrane region" description="Helical" evidence="6">
    <location>
        <begin position="86"/>
        <end position="107"/>
    </location>
</feature>
<feature type="domain" description="Bicarbonate transporter-like transmembrane" evidence="7">
    <location>
        <begin position="203"/>
        <end position="544"/>
    </location>
</feature>
<dbReference type="GO" id="GO:0005886">
    <property type="term" value="C:plasma membrane"/>
    <property type="evidence" value="ECO:0007669"/>
    <property type="project" value="TreeGrafter"/>
</dbReference>
<name>A0AAN7YKQ1_9PEZI</name>
<keyword evidence="2 6" id="KW-0812">Transmembrane</keyword>
<evidence type="ECO:0000313" key="9">
    <source>
        <dbReference type="Proteomes" id="UP001310890"/>
    </source>
</evidence>
<dbReference type="AlphaFoldDB" id="A0AAN7YKQ1"/>
<feature type="compositionally biased region" description="Basic and acidic residues" evidence="5">
    <location>
        <begin position="597"/>
        <end position="619"/>
    </location>
</feature>
<proteinExistence type="predicted"/>
<feature type="region of interest" description="Disordered" evidence="5">
    <location>
        <begin position="561"/>
        <end position="632"/>
    </location>
</feature>
<dbReference type="PANTHER" id="PTHR11453:SF38">
    <property type="entry name" value="ANION TRANSPORTER (EUROFUNG)"/>
    <property type="match status" value="1"/>
</dbReference>
<comment type="caution">
    <text evidence="8">The sequence shown here is derived from an EMBL/GenBank/DDBJ whole genome shotgun (WGS) entry which is preliminary data.</text>
</comment>
<dbReference type="GO" id="GO:0050801">
    <property type="term" value="P:monoatomic ion homeostasis"/>
    <property type="evidence" value="ECO:0007669"/>
    <property type="project" value="TreeGrafter"/>
</dbReference>
<feature type="transmembrane region" description="Helical" evidence="6">
    <location>
        <begin position="181"/>
        <end position="202"/>
    </location>
</feature>
<evidence type="ECO:0000256" key="1">
    <source>
        <dbReference type="ARBA" id="ARBA00004141"/>
    </source>
</evidence>
<feature type="transmembrane region" description="Helical" evidence="6">
    <location>
        <begin position="297"/>
        <end position="316"/>
    </location>
</feature>
<feature type="transmembrane region" description="Helical" evidence="6">
    <location>
        <begin position="146"/>
        <end position="169"/>
    </location>
</feature>
<evidence type="ECO:0000256" key="5">
    <source>
        <dbReference type="SAM" id="MobiDB-lite"/>
    </source>
</evidence>
<evidence type="ECO:0000256" key="2">
    <source>
        <dbReference type="ARBA" id="ARBA00022692"/>
    </source>
</evidence>
<feature type="transmembrane region" description="Helical" evidence="6">
    <location>
        <begin position="114"/>
        <end position="134"/>
    </location>
</feature>
<reference evidence="8" key="1">
    <citation type="submission" date="2023-08" db="EMBL/GenBank/DDBJ databases">
        <title>Black Yeasts Isolated from many extreme environments.</title>
        <authorList>
            <person name="Coleine C."/>
            <person name="Stajich J.E."/>
            <person name="Selbmann L."/>
        </authorList>
    </citation>
    <scope>NUCLEOTIDE SEQUENCE</scope>
    <source>
        <strain evidence="8">CCFEE 5401</strain>
    </source>
</reference>
<evidence type="ECO:0000256" key="4">
    <source>
        <dbReference type="ARBA" id="ARBA00023136"/>
    </source>
</evidence>
<keyword evidence="3 6" id="KW-1133">Transmembrane helix</keyword>
<dbReference type="GO" id="GO:0005452">
    <property type="term" value="F:solute:inorganic anion antiporter activity"/>
    <property type="evidence" value="ECO:0007669"/>
    <property type="project" value="InterPro"/>
</dbReference>
<dbReference type="Pfam" id="PF00955">
    <property type="entry name" value="HCO3_cotransp"/>
    <property type="match status" value="2"/>
</dbReference>
<dbReference type="InterPro" id="IPR003020">
    <property type="entry name" value="HCO3_transpt_euk"/>
</dbReference>
<dbReference type="Proteomes" id="UP001310890">
    <property type="component" value="Unassembled WGS sequence"/>
</dbReference>
<evidence type="ECO:0000256" key="6">
    <source>
        <dbReference type="SAM" id="Phobius"/>
    </source>
</evidence>
<evidence type="ECO:0000259" key="7">
    <source>
        <dbReference type="Pfam" id="PF00955"/>
    </source>
</evidence>
<dbReference type="InterPro" id="IPR011531">
    <property type="entry name" value="HCO3_transpt-like_TM_dom"/>
</dbReference>
<dbReference type="PANTHER" id="PTHR11453">
    <property type="entry name" value="ANION EXCHANGE PROTEIN"/>
    <property type="match status" value="1"/>
</dbReference>
<feature type="transmembrane region" description="Helical" evidence="6">
    <location>
        <begin position="442"/>
        <end position="469"/>
    </location>
</feature>
<feature type="transmembrane region" description="Helical" evidence="6">
    <location>
        <begin position="337"/>
        <end position="359"/>
    </location>
</feature>
<dbReference type="GO" id="GO:0046713">
    <property type="term" value="P:borate transport"/>
    <property type="evidence" value="ECO:0007669"/>
    <property type="project" value="TreeGrafter"/>
</dbReference>
<evidence type="ECO:0000256" key="3">
    <source>
        <dbReference type="ARBA" id="ARBA00022989"/>
    </source>
</evidence>
<keyword evidence="4 6" id="KW-0472">Membrane</keyword>
<dbReference type="Gene3D" id="1.10.287.570">
    <property type="entry name" value="Helical hairpin bin"/>
    <property type="match status" value="1"/>
</dbReference>
<feature type="transmembrane region" description="Helical" evidence="6">
    <location>
        <begin position="489"/>
        <end position="522"/>
    </location>
</feature>
<sequence length="632" mass="70944">MPALTNTKSIDCASDPYTWEGLTGWKSYRTLRPFRGMYWDVRRRAPWYWSDIRDGLNYRTFVGTVRIFFINLLPAIAFQLDMTRGTHGYFGINEALFSSALAALVFSTMSCQPLTVVGITGFISLFNYTVYAITEQCGIVELYPQFIAWVSIWAAATHWLTAICNWCDYMRYITDFSSNAFGFYVGVIYMVKGFQEMTALYVESTPEAGLMGAIIAICYFLSIILLESVASTICFTPGIRKFLSDYAYVIATIWWTSLSHFPSHIYDSGILRVPYTPAFYPTIDRRPWLVDFWTLPVKWVFVALPIGILLTLLFYYDHNLSSLTAQAKQFPLKKLAGLHWDFFLLGCTCFIGGIVRIPLPNGLVPQALVYTDSLTEYKDTLHKSKEQDIEPASDKCVHHNRKVVCATLVREQRISHFLMALALIGFMTGPLLDVLHTIPRALFAGVFWAVGWSGLVAMNSTQNLCFLLSERKYADPADPQLGVSKGGILYYVFYQMLGVGFSLGVSFTRAAIGFPVIIISLIPLRWILLPRIFTEHELLVLDAPTADAGVVLASMGGRPTLPEVRMMEEKRSQQDGNGEMGEGSGSGSSSENAQGMRSRDGFKDEGEKELERERSEEQTRLGVPSTLRTGHG</sequence>
<feature type="transmembrane region" description="Helical" evidence="6">
    <location>
        <begin position="60"/>
        <end position="80"/>
    </location>
</feature>
<accession>A0AAN7YKQ1</accession>
<protein>
    <recommendedName>
        <fullName evidence="7">Bicarbonate transporter-like transmembrane domain-containing protein</fullName>
    </recommendedName>
</protein>
<feature type="domain" description="Bicarbonate transporter-like transmembrane" evidence="7">
    <location>
        <begin position="32"/>
        <end position="202"/>
    </location>
</feature>
<comment type="subcellular location">
    <subcellularLocation>
        <location evidence="1">Membrane</location>
        <topology evidence="1">Multi-pass membrane protein</topology>
    </subcellularLocation>
</comment>
<dbReference type="GO" id="GO:0006820">
    <property type="term" value="P:monoatomic anion transport"/>
    <property type="evidence" value="ECO:0007669"/>
    <property type="project" value="InterPro"/>
</dbReference>
<evidence type="ECO:0000313" key="8">
    <source>
        <dbReference type="EMBL" id="KAK5105720.1"/>
    </source>
</evidence>
<organism evidence="8 9">
    <name type="scientific">Meristemomyces frigidus</name>
    <dbReference type="NCBI Taxonomy" id="1508187"/>
    <lineage>
        <taxon>Eukaryota</taxon>
        <taxon>Fungi</taxon>
        <taxon>Dikarya</taxon>
        <taxon>Ascomycota</taxon>
        <taxon>Pezizomycotina</taxon>
        <taxon>Dothideomycetes</taxon>
        <taxon>Dothideomycetidae</taxon>
        <taxon>Mycosphaerellales</taxon>
        <taxon>Teratosphaeriaceae</taxon>
        <taxon>Meristemomyces</taxon>
    </lineage>
</organism>
<feature type="transmembrane region" description="Helical" evidence="6">
    <location>
        <begin position="208"/>
        <end position="226"/>
    </location>
</feature>
<gene>
    <name evidence="8" type="ORF">LTR62_002336</name>
</gene>
<dbReference type="EMBL" id="JAVRRL010000162">
    <property type="protein sequence ID" value="KAK5105720.1"/>
    <property type="molecule type" value="Genomic_DNA"/>
</dbReference>
<feature type="transmembrane region" description="Helical" evidence="6">
    <location>
        <begin position="417"/>
        <end position="435"/>
    </location>
</feature>